<evidence type="ECO:0000313" key="2">
    <source>
        <dbReference type="EMBL" id="MEL0660377.1"/>
    </source>
</evidence>
<comment type="caution">
    <text evidence="2">The sequence shown here is derived from an EMBL/GenBank/DDBJ whole genome shotgun (WGS) entry which is preliminary data.</text>
</comment>
<sequence>MLIMLLKRTLFTVVTLLFTTTLVQAHSGPLSEIAVKACDVKSRSQSCQYENDHQNLYIGSCQYMSETLMCVRNQPIQKIETNDNESTTKEHKHD</sequence>
<keyword evidence="1" id="KW-0732">Signal</keyword>
<organism evidence="2 3">
    <name type="scientific">Psychromonas arctica</name>
    <dbReference type="NCBI Taxonomy" id="168275"/>
    <lineage>
        <taxon>Bacteria</taxon>
        <taxon>Pseudomonadati</taxon>
        <taxon>Pseudomonadota</taxon>
        <taxon>Gammaproteobacteria</taxon>
        <taxon>Alteromonadales</taxon>
        <taxon>Psychromonadaceae</taxon>
        <taxon>Psychromonas</taxon>
    </lineage>
</organism>
<protein>
    <submittedName>
        <fullName evidence="2">Uncharacterized protein</fullName>
    </submittedName>
</protein>
<dbReference type="RefSeq" id="WP_341628837.1">
    <property type="nucleotide sequence ID" value="NZ_JBAKBA010000040.1"/>
</dbReference>
<evidence type="ECO:0000313" key="3">
    <source>
        <dbReference type="Proteomes" id="UP001366060"/>
    </source>
</evidence>
<name>A0ABU9HEQ1_9GAMM</name>
<keyword evidence="3" id="KW-1185">Reference proteome</keyword>
<accession>A0ABU9HEQ1</accession>
<dbReference type="Proteomes" id="UP001366060">
    <property type="component" value="Unassembled WGS sequence"/>
</dbReference>
<gene>
    <name evidence="2" type="ORF">V6255_14655</name>
</gene>
<proteinExistence type="predicted"/>
<evidence type="ECO:0000256" key="1">
    <source>
        <dbReference type="SAM" id="SignalP"/>
    </source>
</evidence>
<reference evidence="2 3" key="1">
    <citation type="submission" date="2024-02" db="EMBL/GenBank/DDBJ databases">
        <title>Bacteria isolated from the canopy kelp, Nereocystis luetkeana.</title>
        <authorList>
            <person name="Pfister C.A."/>
            <person name="Younker I.T."/>
            <person name="Light S.H."/>
        </authorList>
    </citation>
    <scope>NUCLEOTIDE SEQUENCE [LARGE SCALE GENOMIC DNA]</scope>
    <source>
        <strain evidence="2 3">TI.2.07</strain>
    </source>
</reference>
<feature type="signal peptide" evidence="1">
    <location>
        <begin position="1"/>
        <end position="25"/>
    </location>
</feature>
<dbReference type="EMBL" id="JBAKBA010000040">
    <property type="protein sequence ID" value="MEL0660377.1"/>
    <property type="molecule type" value="Genomic_DNA"/>
</dbReference>
<feature type="chain" id="PRO_5045963243" evidence="1">
    <location>
        <begin position="26"/>
        <end position="94"/>
    </location>
</feature>